<name>A0A381XTQ2_9ZZZZ</name>
<dbReference type="GO" id="GO:0005737">
    <property type="term" value="C:cytoplasm"/>
    <property type="evidence" value="ECO:0007669"/>
    <property type="project" value="TreeGrafter"/>
</dbReference>
<evidence type="ECO:0000256" key="3">
    <source>
        <dbReference type="ARBA" id="ARBA00006904"/>
    </source>
</evidence>
<evidence type="ECO:0000256" key="9">
    <source>
        <dbReference type="ARBA" id="ARBA00023299"/>
    </source>
</evidence>
<dbReference type="PROSITE" id="PS00595">
    <property type="entry name" value="AA_TRANSFER_CLASS_5"/>
    <property type="match status" value="1"/>
</dbReference>
<dbReference type="Pfam" id="PF00266">
    <property type="entry name" value="Aminotran_5"/>
    <property type="match status" value="1"/>
</dbReference>
<keyword evidence="6" id="KW-0028">Amino-acid biosynthesis</keyword>
<dbReference type="InterPro" id="IPR015424">
    <property type="entry name" value="PyrdxlP-dep_Trfase"/>
</dbReference>
<keyword evidence="5" id="KW-0032">Aminotransferase</keyword>
<proteinExistence type="inferred from homology"/>
<evidence type="ECO:0000256" key="8">
    <source>
        <dbReference type="ARBA" id="ARBA00022898"/>
    </source>
</evidence>
<evidence type="ECO:0000259" key="12">
    <source>
        <dbReference type="Pfam" id="PF00266"/>
    </source>
</evidence>
<evidence type="ECO:0000256" key="4">
    <source>
        <dbReference type="ARBA" id="ARBA00013030"/>
    </source>
</evidence>
<evidence type="ECO:0000313" key="13">
    <source>
        <dbReference type="EMBL" id="SVA68149.1"/>
    </source>
</evidence>
<dbReference type="InterPro" id="IPR000192">
    <property type="entry name" value="Aminotrans_V_dom"/>
</dbReference>
<dbReference type="Gene3D" id="3.40.640.10">
    <property type="entry name" value="Type I PLP-dependent aspartate aminotransferase-like (Major domain)"/>
    <property type="match status" value="1"/>
</dbReference>
<dbReference type="GO" id="GO:0030170">
    <property type="term" value="F:pyridoxal phosphate binding"/>
    <property type="evidence" value="ECO:0007669"/>
    <property type="project" value="TreeGrafter"/>
</dbReference>
<gene>
    <name evidence="13" type="ORF">METZ01_LOCUS121003</name>
</gene>
<evidence type="ECO:0000256" key="5">
    <source>
        <dbReference type="ARBA" id="ARBA00022576"/>
    </source>
</evidence>
<evidence type="ECO:0000256" key="6">
    <source>
        <dbReference type="ARBA" id="ARBA00022605"/>
    </source>
</evidence>
<keyword evidence="9" id="KW-0718">Serine biosynthesis</keyword>
<reference evidence="13" key="1">
    <citation type="submission" date="2018-05" db="EMBL/GenBank/DDBJ databases">
        <authorList>
            <person name="Lanie J.A."/>
            <person name="Ng W.-L."/>
            <person name="Kazmierczak K.M."/>
            <person name="Andrzejewski T.M."/>
            <person name="Davidsen T.M."/>
            <person name="Wayne K.J."/>
            <person name="Tettelin H."/>
            <person name="Glass J.I."/>
            <person name="Rusch D."/>
            <person name="Podicherti R."/>
            <person name="Tsui H.-C.T."/>
            <person name="Winkler M.E."/>
        </authorList>
    </citation>
    <scope>NUCLEOTIDE SEQUENCE</scope>
</reference>
<comment type="cofactor">
    <cofactor evidence="1">
        <name>pyridoxal 5'-phosphate</name>
        <dbReference type="ChEBI" id="CHEBI:597326"/>
    </cofactor>
</comment>
<evidence type="ECO:0000256" key="10">
    <source>
        <dbReference type="ARBA" id="ARBA00047630"/>
    </source>
</evidence>
<evidence type="ECO:0000256" key="2">
    <source>
        <dbReference type="ARBA" id="ARBA00005099"/>
    </source>
</evidence>
<feature type="domain" description="Aminotransferase class V" evidence="12">
    <location>
        <begin position="9"/>
        <end position="353"/>
    </location>
</feature>
<dbReference type="FunFam" id="3.40.640.10:FF:000010">
    <property type="entry name" value="Phosphoserine aminotransferase"/>
    <property type="match status" value="1"/>
</dbReference>
<organism evidence="13">
    <name type="scientific">marine metagenome</name>
    <dbReference type="NCBI Taxonomy" id="408172"/>
    <lineage>
        <taxon>unclassified sequences</taxon>
        <taxon>metagenomes</taxon>
        <taxon>ecological metagenomes</taxon>
    </lineage>
</organism>
<keyword evidence="7" id="KW-0808">Transferase</keyword>
<dbReference type="PANTHER" id="PTHR43247:SF1">
    <property type="entry name" value="PHOSPHOSERINE AMINOTRANSFERASE"/>
    <property type="match status" value="1"/>
</dbReference>
<dbReference type="PANTHER" id="PTHR43247">
    <property type="entry name" value="PHOSPHOSERINE AMINOTRANSFERASE"/>
    <property type="match status" value="1"/>
</dbReference>
<comment type="catalytic activity">
    <reaction evidence="11">
        <text>O-phospho-L-serine + 2-oxoglutarate = 3-phosphooxypyruvate + L-glutamate</text>
        <dbReference type="Rhea" id="RHEA:14329"/>
        <dbReference type="ChEBI" id="CHEBI:16810"/>
        <dbReference type="ChEBI" id="CHEBI:18110"/>
        <dbReference type="ChEBI" id="CHEBI:29985"/>
        <dbReference type="ChEBI" id="CHEBI:57524"/>
        <dbReference type="EC" id="2.6.1.52"/>
    </reaction>
</comment>
<dbReference type="Gene3D" id="3.90.1150.10">
    <property type="entry name" value="Aspartate Aminotransferase, domain 1"/>
    <property type="match status" value="1"/>
</dbReference>
<dbReference type="EC" id="2.6.1.52" evidence="4"/>
<dbReference type="GO" id="GO:0004648">
    <property type="term" value="F:O-phospho-L-serine:2-oxoglutarate aminotransferase activity"/>
    <property type="evidence" value="ECO:0007669"/>
    <property type="project" value="UniProtKB-EC"/>
</dbReference>
<protein>
    <recommendedName>
        <fullName evidence="4">phosphoserine transaminase</fullName>
        <ecNumber evidence="4">2.6.1.52</ecNumber>
    </recommendedName>
</protein>
<dbReference type="SUPFAM" id="SSF53383">
    <property type="entry name" value="PLP-dependent transferases"/>
    <property type="match status" value="1"/>
</dbReference>
<dbReference type="PIRSF" id="PIRSF000525">
    <property type="entry name" value="SerC"/>
    <property type="match status" value="1"/>
</dbReference>
<accession>A0A381XTQ2</accession>
<comment type="catalytic activity">
    <reaction evidence="10">
        <text>4-(phosphooxy)-L-threonine + 2-oxoglutarate = (R)-3-hydroxy-2-oxo-4-phosphooxybutanoate + L-glutamate</text>
        <dbReference type="Rhea" id="RHEA:16573"/>
        <dbReference type="ChEBI" id="CHEBI:16810"/>
        <dbReference type="ChEBI" id="CHEBI:29985"/>
        <dbReference type="ChEBI" id="CHEBI:58452"/>
        <dbReference type="ChEBI" id="CHEBI:58538"/>
        <dbReference type="EC" id="2.6.1.52"/>
    </reaction>
</comment>
<dbReference type="InterPro" id="IPR015422">
    <property type="entry name" value="PyrdxlP-dep_Trfase_small"/>
</dbReference>
<evidence type="ECO:0000256" key="7">
    <source>
        <dbReference type="ARBA" id="ARBA00022679"/>
    </source>
</evidence>
<comment type="pathway">
    <text evidence="2">Amino-acid biosynthesis; L-serine biosynthesis; L-serine from 3-phospho-D-glycerate: step 2/3.</text>
</comment>
<evidence type="ECO:0000256" key="1">
    <source>
        <dbReference type="ARBA" id="ARBA00001933"/>
    </source>
</evidence>
<dbReference type="InterPro" id="IPR015421">
    <property type="entry name" value="PyrdxlP-dep_Trfase_major"/>
</dbReference>
<dbReference type="UniPathway" id="UPA00135">
    <property type="reaction ID" value="UER00197"/>
</dbReference>
<dbReference type="NCBIfam" id="TIGR01364">
    <property type="entry name" value="serC_1"/>
    <property type="match status" value="1"/>
</dbReference>
<dbReference type="NCBIfam" id="NF003764">
    <property type="entry name" value="PRK05355.1"/>
    <property type="match status" value="1"/>
</dbReference>
<dbReference type="EMBL" id="UINC01016355">
    <property type="protein sequence ID" value="SVA68149.1"/>
    <property type="molecule type" value="Genomic_DNA"/>
</dbReference>
<dbReference type="GO" id="GO:0006564">
    <property type="term" value="P:L-serine biosynthetic process"/>
    <property type="evidence" value="ECO:0007669"/>
    <property type="project" value="UniProtKB-KW"/>
</dbReference>
<sequence length="365" mass="39408">MSSTDPHRIFNFSAGPAVLPEPVLEQARQDLMALPGVGMSVLEVSHRSAVFERILEEAEADLRALVGLADDHHVLFLQGGASQQFSMVPMNLLGSDRVADYVLTGAWAKKAAAEAAKFGQVHIAATTEAEAFARVPAVDELQLHPDGAYLHVTSNNTIVGTQWPMLPDVKGRPLVVDASSDLLSRPIEAVRCGLIYAGAQKNLGPAGLTLVIIRKDLAAQGSDDLPATLRYAVAAEHGSRYNTPPVFAIYLFGLVMRWLIDTGGLSAIETRNRRKAKRLYEVIDGSGFYRGTAQAESRSMMNVTFRLPTEELEQRFSTEGAAAGLSGLKGHRLVGGHRASIYNAFPEAGVTALVDFMSEFERTHG</sequence>
<dbReference type="FunFam" id="3.90.1150.10:FF:000006">
    <property type="entry name" value="Phosphoserine aminotransferase"/>
    <property type="match status" value="1"/>
</dbReference>
<keyword evidence="8" id="KW-0663">Pyridoxal phosphate</keyword>
<dbReference type="AlphaFoldDB" id="A0A381XTQ2"/>
<dbReference type="HAMAP" id="MF_00160">
    <property type="entry name" value="SerC_aminotrans_5"/>
    <property type="match status" value="1"/>
</dbReference>
<evidence type="ECO:0000256" key="11">
    <source>
        <dbReference type="ARBA" id="ARBA00049007"/>
    </source>
</evidence>
<comment type="similarity">
    <text evidence="3">Belongs to the class-V pyridoxal-phosphate-dependent aminotransferase family. SerC subfamily.</text>
</comment>
<dbReference type="InterPro" id="IPR020578">
    <property type="entry name" value="Aminotrans_V_PyrdxlP_BS"/>
</dbReference>
<dbReference type="InterPro" id="IPR022278">
    <property type="entry name" value="Pser_aminoTfrase"/>
</dbReference>